<proteinExistence type="predicted"/>
<gene>
    <name evidence="2" type="ORF">R77564_03719</name>
</gene>
<keyword evidence="1" id="KW-0175">Coiled coil</keyword>
<comment type="caution">
    <text evidence="2">The sequence shown here is derived from an EMBL/GenBank/DDBJ whole genome shotgun (WGS) entry which is preliminary data.</text>
</comment>
<dbReference type="Gene3D" id="1.10.287.1490">
    <property type="match status" value="1"/>
</dbReference>
<evidence type="ECO:0000313" key="2">
    <source>
        <dbReference type="EMBL" id="CAJ0893518.1"/>
    </source>
</evidence>
<evidence type="ECO:0000313" key="3">
    <source>
        <dbReference type="Proteomes" id="UP001189792"/>
    </source>
</evidence>
<accession>A0ABN9KFL9</accession>
<reference evidence="2 3" key="1">
    <citation type="submission" date="2023-07" db="EMBL/GenBank/DDBJ databases">
        <authorList>
            <person name="Peeters C."/>
        </authorList>
    </citation>
    <scope>NUCLEOTIDE SEQUENCE [LARGE SCALE GENOMIC DNA]</scope>
    <source>
        <strain evidence="2 3">LMG 32965</strain>
    </source>
</reference>
<sequence>MVTAIESNQDIQKKANSLSQKGFFASFTGVVSGSNDKDLAGLVKSLGGSLETTQAVVQVMLRLQTQKNVVLRDFHSTLVDKISKIEADTKTLDSNQRGAALEILSALRDQVEDHLRQSEAVDSHELRLEEMGQELGRIAEVENEFGERLKALDNQASSLKNSEAHLSREVEMLQGEVKALEAELRSEAAKADHRMQRIQTGLDALVSKRVEDLASVGAGQERLRSAIEGDRQAFKSSIDTLCLKLDHLIVQGNALEQRVGRLEAALAAKPTWRDRVQQHSIGLVGLCIALGTFAYAYRG</sequence>
<feature type="coiled-coil region" evidence="1">
    <location>
        <begin position="149"/>
        <end position="190"/>
    </location>
</feature>
<evidence type="ECO:0000256" key="1">
    <source>
        <dbReference type="SAM" id="Coils"/>
    </source>
</evidence>
<dbReference type="EMBL" id="CAUDLI010000008">
    <property type="protein sequence ID" value="CAJ0893518.1"/>
    <property type="molecule type" value="Genomic_DNA"/>
</dbReference>
<evidence type="ECO:0008006" key="4">
    <source>
        <dbReference type="Google" id="ProtNLM"/>
    </source>
</evidence>
<organism evidence="2 3">
    <name type="scientific">Ralstonia flatus</name>
    <dbReference type="NCBI Taxonomy" id="3058601"/>
    <lineage>
        <taxon>Bacteria</taxon>
        <taxon>Pseudomonadati</taxon>
        <taxon>Pseudomonadota</taxon>
        <taxon>Betaproteobacteria</taxon>
        <taxon>Burkholderiales</taxon>
        <taxon>Burkholderiaceae</taxon>
        <taxon>Ralstonia</taxon>
    </lineage>
</organism>
<keyword evidence="3" id="KW-1185">Reference proteome</keyword>
<name>A0ABN9KFL9_9RALS</name>
<protein>
    <recommendedName>
        <fullName evidence="4">Chromosome partition protein Smc</fullName>
    </recommendedName>
</protein>
<dbReference type="Proteomes" id="UP001189792">
    <property type="component" value="Unassembled WGS sequence"/>
</dbReference>